<dbReference type="AlphaFoldDB" id="A0A2T0MXK0"/>
<evidence type="ECO:0000256" key="4">
    <source>
        <dbReference type="ARBA" id="ARBA00022842"/>
    </source>
</evidence>
<organism evidence="7 8">
    <name type="scientific">Nonomuraea fuscirosea</name>
    <dbReference type="NCBI Taxonomy" id="1291556"/>
    <lineage>
        <taxon>Bacteria</taxon>
        <taxon>Bacillati</taxon>
        <taxon>Actinomycetota</taxon>
        <taxon>Actinomycetes</taxon>
        <taxon>Streptosporangiales</taxon>
        <taxon>Streptosporangiaceae</taxon>
        <taxon>Nonomuraea</taxon>
    </lineage>
</organism>
<evidence type="ECO:0000256" key="1">
    <source>
        <dbReference type="ARBA" id="ARBA00022722"/>
    </source>
</evidence>
<feature type="domain" description="PIN" evidence="6">
    <location>
        <begin position="118"/>
        <end position="269"/>
    </location>
</feature>
<accession>A0A2T0MXK0</accession>
<protein>
    <submittedName>
        <fullName evidence="7">PIN domain-containing protein</fullName>
    </submittedName>
</protein>
<dbReference type="Proteomes" id="UP000238312">
    <property type="component" value="Unassembled WGS sequence"/>
</dbReference>
<dbReference type="GO" id="GO:0046872">
    <property type="term" value="F:metal ion binding"/>
    <property type="evidence" value="ECO:0007669"/>
    <property type="project" value="UniProtKB-KW"/>
</dbReference>
<proteinExistence type="predicted"/>
<evidence type="ECO:0000313" key="7">
    <source>
        <dbReference type="EMBL" id="PRX63825.1"/>
    </source>
</evidence>
<sequence length="282" mass="31372">MRQALGYVLEKTTNLRHFSEEPDDLCVSYLHWSAEMAAHLRGHITARDIDRLILTRRHWALQQIIGSTTFGMPGSAKIAGVAHVVRTELAERVDDLKKAIEAFEDQVQNWSSLGLFVVADSSFYIQHTDRFDKTDFGTLVGAREYETVNLLFPMVVVDELDGLKQHGKNHTRWRAGHTLAVLDRVLVSPTHGIFSSRGAVGLNGEVAKIDVTVEVVLDPPGHTRLPINDDEIIDRAKAIEPLAARAITLLTYDTSQATRGRQAGLRVIKLKTELAAEEPPRA</sequence>
<evidence type="ECO:0000256" key="5">
    <source>
        <dbReference type="SAM" id="Coils"/>
    </source>
</evidence>
<reference evidence="7 8" key="1">
    <citation type="submission" date="2018-03" db="EMBL/GenBank/DDBJ databases">
        <title>Genomic Encyclopedia of Type Strains, Phase III (KMG-III): the genomes of soil and plant-associated and newly described type strains.</title>
        <authorList>
            <person name="Whitman W."/>
        </authorList>
    </citation>
    <scope>NUCLEOTIDE SEQUENCE [LARGE SCALE GENOMIC DNA]</scope>
    <source>
        <strain evidence="7 8">CGMCC 4.7104</strain>
    </source>
</reference>
<evidence type="ECO:0000256" key="3">
    <source>
        <dbReference type="ARBA" id="ARBA00022801"/>
    </source>
</evidence>
<name>A0A2T0MXK0_9ACTN</name>
<dbReference type="GO" id="GO:0004518">
    <property type="term" value="F:nuclease activity"/>
    <property type="evidence" value="ECO:0007669"/>
    <property type="project" value="UniProtKB-KW"/>
</dbReference>
<comment type="caution">
    <text evidence="7">The sequence shown here is derived from an EMBL/GenBank/DDBJ whole genome shotgun (WGS) entry which is preliminary data.</text>
</comment>
<gene>
    <name evidence="7" type="ORF">B0I32_110279</name>
</gene>
<evidence type="ECO:0000259" key="6">
    <source>
        <dbReference type="Pfam" id="PF13638"/>
    </source>
</evidence>
<dbReference type="Gene3D" id="3.40.50.1010">
    <property type="entry name" value="5'-nuclease"/>
    <property type="match status" value="1"/>
</dbReference>
<keyword evidence="5" id="KW-0175">Coiled coil</keyword>
<dbReference type="EMBL" id="PVNG01000010">
    <property type="protein sequence ID" value="PRX63825.1"/>
    <property type="molecule type" value="Genomic_DNA"/>
</dbReference>
<dbReference type="Pfam" id="PF13638">
    <property type="entry name" value="PIN_4"/>
    <property type="match status" value="1"/>
</dbReference>
<keyword evidence="4" id="KW-0460">Magnesium</keyword>
<keyword evidence="3" id="KW-0378">Hydrolase</keyword>
<keyword evidence="2" id="KW-0479">Metal-binding</keyword>
<evidence type="ECO:0000313" key="8">
    <source>
        <dbReference type="Proteomes" id="UP000238312"/>
    </source>
</evidence>
<dbReference type="InterPro" id="IPR002716">
    <property type="entry name" value="PIN_dom"/>
</dbReference>
<keyword evidence="1" id="KW-0540">Nuclease</keyword>
<evidence type="ECO:0000256" key="2">
    <source>
        <dbReference type="ARBA" id="ARBA00022723"/>
    </source>
</evidence>
<dbReference type="GO" id="GO:0016787">
    <property type="term" value="F:hydrolase activity"/>
    <property type="evidence" value="ECO:0007669"/>
    <property type="project" value="UniProtKB-KW"/>
</dbReference>
<keyword evidence="8" id="KW-1185">Reference proteome</keyword>
<feature type="coiled-coil region" evidence="5">
    <location>
        <begin position="86"/>
        <end position="113"/>
    </location>
</feature>